<evidence type="ECO:0000256" key="8">
    <source>
        <dbReference type="ARBA" id="ARBA00022840"/>
    </source>
</evidence>
<proteinExistence type="inferred from homology"/>
<protein>
    <recommendedName>
        <fullName evidence="4">Galactokinase</fullName>
        <ecNumber evidence="3">2.7.1.6</ecNumber>
    </recommendedName>
    <alternativeName>
        <fullName evidence="11">Galactose kinase</fullName>
    </alternativeName>
</protein>
<dbReference type="InterPro" id="IPR014721">
    <property type="entry name" value="Ribsml_uS5_D2-typ_fold_subgr"/>
</dbReference>
<dbReference type="Gene3D" id="3.30.230.10">
    <property type="match status" value="1"/>
</dbReference>
<keyword evidence="9" id="KW-0299">Galactose metabolism</keyword>
<dbReference type="EC" id="2.7.1.6" evidence="3"/>
<dbReference type="SUPFAM" id="SSF55060">
    <property type="entry name" value="GHMP Kinase, C-terminal domain"/>
    <property type="match status" value="1"/>
</dbReference>
<keyword evidence="6" id="KW-0547">Nucleotide-binding</keyword>
<keyword evidence="18" id="KW-1185">Reference proteome</keyword>
<comment type="catalytic activity">
    <reaction evidence="12">
        <text>alpha-D-galactose + ATP = alpha-D-galactose 1-phosphate + ADP + H(+)</text>
        <dbReference type="Rhea" id="RHEA:13553"/>
        <dbReference type="ChEBI" id="CHEBI:15378"/>
        <dbReference type="ChEBI" id="CHEBI:28061"/>
        <dbReference type="ChEBI" id="CHEBI:30616"/>
        <dbReference type="ChEBI" id="CHEBI:58336"/>
        <dbReference type="ChEBI" id="CHEBI:456216"/>
        <dbReference type="EC" id="2.7.1.6"/>
    </reaction>
    <physiologicalReaction direction="left-to-right" evidence="12">
        <dbReference type="Rhea" id="RHEA:13554"/>
    </physiologicalReaction>
</comment>
<keyword evidence="8" id="KW-0067">ATP-binding</keyword>
<keyword evidence="10" id="KW-0119">Carbohydrate metabolism</keyword>
<dbReference type="FunFam" id="3.30.230.10:FF:000056">
    <property type="entry name" value="GAL1p Galactokinase"/>
    <property type="match status" value="1"/>
</dbReference>
<accession>A0A9P0VWP5</accession>
<keyword evidence="7" id="KW-0418">Kinase</keyword>
<feature type="domain" description="GHMP kinase C-terminal" evidence="15">
    <location>
        <begin position="400"/>
        <end position="472"/>
    </location>
</feature>
<comment type="similarity">
    <text evidence="2">Belongs to the GHMP kinase family. GalK subfamily.</text>
</comment>
<dbReference type="InterPro" id="IPR006203">
    <property type="entry name" value="GHMP_knse_ATP-bd_CS"/>
</dbReference>
<organism evidence="17 18">
    <name type="scientific">[Candida] railenensis</name>
    <dbReference type="NCBI Taxonomy" id="45579"/>
    <lineage>
        <taxon>Eukaryota</taxon>
        <taxon>Fungi</taxon>
        <taxon>Dikarya</taxon>
        <taxon>Ascomycota</taxon>
        <taxon>Saccharomycotina</taxon>
        <taxon>Pichiomycetes</taxon>
        <taxon>Debaryomycetaceae</taxon>
        <taxon>Kurtzmaniella</taxon>
    </lineage>
</organism>
<reference evidence="17" key="1">
    <citation type="submission" date="2022-03" db="EMBL/GenBank/DDBJ databases">
        <authorList>
            <person name="Legras J.-L."/>
            <person name="Devillers H."/>
            <person name="Grondin C."/>
        </authorList>
    </citation>
    <scope>NUCLEOTIDE SEQUENCE</scope>
    <source>
        <strain evidence="17">CLIB 1423</strain>
    </source>
</reference>
<sequence length="506" mass="56478">MSVPNFKDLSFYANPDDHIARYRQLVKTFRDNFSGEEPEFISRSPGRVNLIGDHIDYSYFSCLPMAIEVDLIAAVKPLKDSREVVLTNSDPHFQRESFEIPANGDLVAIDNDNFSWCNYFKCGLIVAQKYLEENKVGHASMCGLHITFDGTVPTGGGLSSSAAFCVASTMAVLKANGVTEITKEALTRITVVSEHYVGVNTGGLDQCASVYGEKDKCLLVQFQPKLEGKAFAFPDVDMVFLITNSLMQANKKETAPFNYNLRAVEVAVAAEYLGKYFNLQLVQDSNLQTGSLRGFMDAYFKATWDNDIEIGIQRLEKMLEVVEEVFKSSEDKIGLTTEKVAQFLNLSLEEFQAKFLSKFPVVYEKLKLYQRSRHVYEESLLVLKTLRLLGQVHQDDEQFLSQFGDLMNASQETLRTRFENSTPEVNSIISIARSNGAYGSRITGAGFGGSAVHLIKGSEVEKVTKALTKDYYKTIFPKITEDELKDAITISKPAMGTCTISIDNFL</sequence>
<evidence type="ECO:0000313" key="17">
    <source>
        <dbReference type="EMBL" id="CAH2350627.1"/>
    </source>
</evidence>
<dbReference type="Pfam" id="PF00288">
    <property type="entry name" value="GHMP_kinases_N"/>
    <property type="match status" value="1"/>
</dbReference>
<comment type="pathway">
    <text evidence="1">Carbohydrate metabolism; galactose metabolism.</text>
</comment>
<evidence type="ECO:0000256" key="2">
    <source>
        <dbReference type="ARBA" id="ARBA00006566"/>
    </source>
</evidence>
<dbReference type="PROSITE" id="PS00627">
    <property type="entry name" value="GHMP_KINASES_ATP"/>
    <property type="match status" value="1"/>
</dbReference>
<evidence type="ECO:0000259" key="14">
    <source>
        <dbReference type="Pfam" id="PF00288"/>
    </source>
</evidence>
<dbReference type="InterPro" id="IPR020568">
    <property type="entry name" value="Ribosomal_Su5_D2-typ_SF"/>
</dbReference>
<dbReference type="FunFam" id="1.20.1440.340:FF:000003">
    <property type="entry name" value="GAL1p Galactokinase"/>
    <property type="match status" value="1"/>
</dbReference>
<evidence type="ECO:0000256" key="10">
    <source>
        <dbReference type="ARBA" id="ARBA00023277"/>
    </source>
</evidence>
<dbReference type="Gene3D" id="1.20.1440.340">
    <property type="match status" value="1"/>
</dbReference>
<dbReference type="GO" id="GO:0005524">
    <property type="term" value="F:ATP binding"/>
    <property type="evidence" value="ECO:0007669"/>
    <property type="project" value="UniProtKB-KW"/>
</dbReference>
<dbReference type="PANTHER" id="PTHR10457:SF7">
    <property type="entry name" value="GALACTOKINASE-RELATED"/>
    <property type="match status" value="1"/>
</dbReference>
<dbReference type="PROSITE" id="PS00106">
    <property type="entry name" value="GALACTOKINASE"/>
    <property type="match status" value="1"/>
</dbReference>
<comment type="function">
    <text evidence="13">Galactokinase is a key enzyme in the galactose metabolism where it catalyzes the conversion of alpha-D-galactose to galactose 1-phosphate. Can also induce the transcription of the gal genes in response to the organism being challenged with galactose as the sole source of carbon.</text>
</comment>
<dbReference type="InterPro" id="IPR006206">
    <property type="entry name" value="Mevalonate/galactokinase"/>
</dbReference>
<dbReference type="PRINTS" id="PR00959">
    <property type="entry name" value="MEVGALKINASE"/>
</dbReference>
<evidence type="ECO:0000256" key="12">
    <source>
        <dbReference type="ARBA" id="ARBA00049538"/>
    </source>
</evidence>
<dbReference type="Pfam" id="PF10509">
    <property type="entry name" value="GalKase_gal_bdg"/>
    <property type="match status" value="1"/>
</dbReference>
<evidence type="ECO:0000256" key="6">
    <source>
        <dbReference type="ARBA" id="ARBA00022741"/>
    </source>
</evidence>
<dbReference type="InterPro" id="IPR036554">
    <property type="entry name" value="GHMP_kinase_C_sf"/>
</dbReference>
<evidence type="ECO:0000256" key="1">
    <source>
        <dbReference type="ARBA" id="ARBA00004947"/>
    </source>
</evidence>
<evidence type="ECO:0000256" key="9">
    <source>
        <dbReference type="ARBA" id="ARBA00023144"/>
    </source>
</evidence>
<evidence type="ECO:0000256" key="7">
    <source>
        <dbReference type="ARBA" id="ARBA00022777"/>
    </source>
</evidence>
<evidence type="ECO:0000313" key="18">
    <source>
        <dbReference type="Proteomes" id="UP000837801"/>
    </source>
</evidence>
<gene>
    <name evidence="17" type="ORF">CLIB1423_02S01420</name>
</gene>
<evidence type="ECO:0000259" key="15">
    <source>
        <dbReference type="Pfam" id="PF08544"/>
    </source>
</evidence>
<dbReference type="GO" id="GO:0004335">
    <property type="term" value="F:galactokinase activity"/>
    <property type="evidence" value="ECO:0007669"/>
    <property type="project" value="UniProtKB-EC"/>
</dbReference>
<evidence type="ECO:0000256" key="13">
    <source>
        <dbReference type="ARBA" id="ARBA00055546"/>
    </source>
</evidence>
<name>A0A9P0VWP5_9ASCO</name>
<dbReference type="PIRSF" id="PIRSF000530">
    <property type="entry name" value="Galactokinase"/>
    <property type="match status" value="1"/>
</dbReference>
<feature type="domain" description="GHMP kinase N-terminal" evidence="14">
    <location>
        <begin position="119"/>
        <end position="212"/>
    </location>
</feature>
<dbReference type="PRINTS" id="PR00473">
    <property type="entry name" value="GALCTOKINASE"/>
</dbReference>
<evidence type="ECO:0000256" key="3">
    <source>
        <dbReference type="ARBA" id="ARBA00012315"/>
    </source>
</evidence>
<feature type="domain" description="Galactokinase N-terminal" evidence="16">
    <location>
        <begin position="27"/>
        <end position="77"/>
    </location>
</feature>
<dbReference type="GO" id="GO:0000411">
    <property type="term" value="P:positive regulation of transcription by galactose"/>
    <property type="evidence" value="ECO:0007669"/>
    <property type="project" value="UniProtKB-ARBA"/>
</dbReference>
<dbReference type="InterPro" id="IPR019741">
    <property type="entry name" value="Galactokinase_CS"/>
</dbReference>
<dbReference type="GO" id="GO:0006012">
    <property type="term" value="P:galactose metabolic process"/>
    <property type="evidence" value="ECO:0007669"/>
    <property type="project" value="UniProtKB-KW"/>
</dbReference>
<dbReference type="Pfam" id="PF08544">
    <property type="entry name" value="GHMP_kinases_C"/>
    <property type="match status" value="1"/>
</dbReference>
<dbReference type="AlphaFoldDB" id="A0A9P0VWP5"/>
<evidence type="ECO:0000259" key="16">
    <source>
        <dbReference type="Pfam" id="PF10509"/>
    </source>
</evidence>
<evidence type="ECO:0000256" key="5">
    <source>
        <dbReference type="ARBA" id="ARBA00022679"/>
    </source>
</evidence>
<dbReference type="InterPro" id="IPR019539">
    <property type="entry name" value="GalKase_N"/>
</dbReference>
<dbReference type="EMBL" id="CAKXYY010000002">
    <property type="protein sequence ID" value="CAH2350627.1"/>
    <property type="molecule type" value="Genomic_DNA"/>
</dbReference>
<dbReference type="InterPro" id="IPR013750">
    <property type="entry name" value="GHMP_kinase_C_dom"/>
</dbReference>
<dbReference type="InterPro" id="IPR000705">
    <property type="entry name" value="Galactokinase"/>
</dbReference>
<dbReference type="GO" id="GO:0005829">
    <property type="term" value="C:cytosol"/>
    <property type="evidence" value="ECO:0007669"/>
    <property type="project" value="TreeGrafter"/>
</dbReference>
<dbReference type="PANTHER" id="PTHR10457">
    <property type="entry name" value="MEVALONATE KINASE/GALACTOKINASE"/>
    <property type="match status" value="1"/>
</dbReference>
<dbReference type="NCBIfam" id="TIGR00131">
    <property type="entry name" value="gal_kin"/>
    <property type="match status" value="1"/>
</dbReference>
<dbReference type="SUPFAM" id="SSF54211">
    <property type="entry name" value="Ribosomal protein S5 domain 2-like"/>
    <property type="match status" value="1"/>
</dbReference>
<keyword evidence="5" id="KW-0808">Transferase</keyword>
<evidence type="ECO:0000256" key="11">
    <source>
        <dbReference type="ARBA" id="ARBA00029590"/>
    </source>
</evidence>
<dbReference type="Proteomes" id="UP000837801">
    <property type="component" value="Unassembled WGS sequence"/>
</dbReference>
<dbReference type="OrthoDB" id="187738at2759"/>
<comment type="caution">
    <text evidence="17">The sequence shown here is derived from an EMBL/GenBank/DDBJ whole genome shotgun (WGS) entry which is preliminary data.</text>
</comment>
<evidence type="ECO:0000256" key="4">
    <source>
        <dbReference type="ARBA" id="ARBA00019487"/>
    </source>
</evidence>
<dbReference type="InterPro" id="IPR006204">
    <property type="entry name" value="GHMP_kinase_N_dom"/>
</dbReference>